<comment type="caution">
    <text evidence="4">The sequence shown here is derived from an EMBL/GenBank/DDBJ whole genome shotgun (WGS) entry which is preliminary data.</text>
</comment>
<feature type="region of interest" description="Disordered" evidence="2">
    <location>
        <begin position="42"/>
        <end position="64"/>
    </location>
</feature>
<dbReference type="SMART" id="SM00060">
    <property type="entry name" value="FN3"/>
    <property type="match status" value="3"/>
</dbReference>
<feature type="domain" description="Fibronectin type-III" evidence="3">
    <location>
        <begin position="97"/>
        <end position="183"/>
    </location>
</feature>
<dbReference type="InterPro" id="IPR036116">
    <property type="entry name" value="FN3_sf"/>
</dbReference>
<dbReference type="InterPro" id="IPR050991">
    <property type="entry name" value="ECM_Regulatory_Proteins"/>
</dbReference>
<evidence type="ECO:0000256" key="2">
    <source>
        <dbReference type="SAM" id="MobiDB-lite"/>
    </source>
</evidence>
<dbReference type="InterPro" id="IPR013783">
    <property type="entry name" value="Ig-like_fold"/>
</dbReference>
<dbReference type="SUPFAM" id="SSF49265">
    <property type="entry name" value="Fibronectin type III"/>
    <property type="match status" value="2"/>
</dbReference>
<dbReference type="Proteomes" id="UP001482620">
    <property type="component" value="Unassembled WGS sequence"/>
</dbReference>
<protein>
    <recommendedName>
        <fullName evidence="3">Fibronectin type-III domain-containing protein</fullName>
    </recommendedName>
</protein>
<feature type="domain" description="Fibronectin type-III" evidence="3">
    <location>
        <begin position="3"/>
        <end position="96"/>
    </location>
</feature>
<gene>
    <name evidence="4" type="ORF">ILYODFUR_033510</name>
</gene>
<sequence length="348" mass="37436">LDAPTGAQAVSQTDDSITLEWTNSQADVSSYRVKYSPISGSTHGERAFPRGSGHTTQATITGLKPGTEYGVGVTAVKNERESLPATTNAATDLDPPRDFKEVRSTEMSLTVSWQKPQAKFSGYMLTYMPRDGQAEQVEIPSSATTYVLSNLIAGMNYTLTLAAERGHKRSRPISLSASTAPPDVLALSIKEAPTTQSAEEEEYIERADNVNNEAPSDNDVMISGTEPESSGMELLSDLAVNVTATSMSLTWSAPDEVFGSFLVELVAPLAAAAQPQVIALPGSFRKAKIEGLLPSTLYEITLLGLMEGNRSLPLRVFTTTGTLSKYLFHIICRAEEVSNRGAKRPVEK</sequence>
<reference evidence="4 5" key="1">
    <citation type="submission" date="2021-06" db="EMBL/GenBank/DDBJ databases">
        <authorList>
            <person name="Palmer J.M."/>
        </authorList>
    </citation>
    <scope>NUCLEOTIDE SEQUENCE [LARGE SCALE GENOMIC DNA]</scope>
    <source>
        <strain evidence="5">if_2019</strain>
        <tissue evidence="4">Muscle</tissue>
    </source>
</reference>
<dbReference type="EMBL" id="JAHRIQ010086824">
    <property type="protein sequence ID" value="MEQ2249831.1"/>
    <property type="molecule type" value="Genomic_DNA"/>
</dbReference>
<dbReference type="Gene3D" id="2.60.40.10">
    <property type="entry name" value="Immunoglobulins"/>
    <property type="match status" value="3"/>
</dbReference>
<organism evidence="4 5">
    <name type="scientific">Ilyodon furcidens</name>
    <name type="common">goldbreast splitfin</name>
    <dbReference type="NCBI Taxonomy" id="33524"/>
    <lineage>
        <taxon>Eukaryota</taxon>
        <taxon>Metazoa</taxon>
        <taxon>Chordata</taxon>
        <taxon>Craniata</taxon>
        <taxon>Vertebrata</taxon>
        <taxon>Euteleostomi</taxon>
        <taxon>Actinopterygii</taxon>
        <taxon>Neopterygii</taxon>
        <taxon>Teleostei</taxon>
        <taxon>Neoteleostei</taxon>
        <taxon>Acanthomorphata</taxon>
        <taxon>Ovalentaria</taxon>
        <taxon>Atherinomorphae</taxon>
        <taxon>Cyprinodontiformes</taxon>
        <taxon>Goodeidae</taxon>
        <taxon>Ilyodon</taxon>
    </lineage>
</organism>
<dbReference type="PROSITE" id="PS50853">
    <property type="entry name" value="FN3"/>
    <property type="match status" value="3"/>
</dbReference>
<keyword evidence="1" id="KW-0677">Repeat</keyword>
<dbReference type="CDD" id="cd00063">
    <property type="entry name" value="FN3"/>
    <property type="match status" value="3"/>
</dbReference>
<keyword evidence="5" id="KW-1185">Reference proteome</keyword>
<evidence type="ECO:0000313" key="4">
    <source>
        <dbReference type="EMBL" id="MEQ2249831.1"/>
    </source>
</evidence>
<evidence type="ECO:0000259" key="3">
    <source>
        <dbReference type="PROSITE" id="PS50853"/>
    </source>
</evidence>
<name>A0ABV0V028_9TELE</name>
<evidence type="ECO:0000313" key="5">
    <source>
        <dbReference type="Proteomes" id="UP001482620"/>
    </source>
</evidence>
<feature type="non-terminal residue" evidence="4">
    <location>
        <position position="1"/>
    </location>
</feature>
<feature type="domain" description="Fibronectin type-III" evidence="3">
    <location>
        <begin position="231"/>
        <end position="325"/>
    </location>
</feature>
<proteinExistence type="predicted"/>
<dbReference type="PANTHER" id="PTHR46708">
    <property type="entry name" value="TENASCIN"/>
    <property type="match status" value="1"/>
</dbReference>
<dbReference type="Pfam" id="PF00041">
    <property type="entry name" value="fn3"/>
    <property type="match status" value="3"/>
</dbReference>
<accession>A0ABV0V028</accession>
<dbReference type="InterPro" id="IPR003961">
    <property type="entry name" value="FN3_dom"/>
</dbReference>
<evidence type="ECO:0000256" key="1">
    <source>
        <dbReference type="ARBA" id="ARBA00022737"/>
    </source>
</evidence>
<dbReference type="PANTHER" id="PTHR46708:SF1">
    <property type="entry name" value="TENASCIN"/>
    <property type="match status" value="1"/>
</dbReference>